<feature type="compositionally biased region" description="Pro residues" evidence="3">
    <location>
        <begin position="380"/>
        <end position="410"/>
    </location>
</feature>
<feature type="compositionally biased region" description="Low complexity" evidence="3">
    <location>
        <begin position="411"/>
        <end position="428"/>
    </location>
</feature>
<evidence type="ECO:0000313" key="7">
    <source>
        <dbReference type="Proteomes" id="UP000247702"/>
    </source>
</evidence>
<evidence type="ECO:0000313" key="5">
    <source>
        <dbReference type="EMBL" id="GBB87163.1"/>
    </source>
</evidence>
<proteinExistence type="predicted"/>
<dbReference type="STRING" id="94130.A0A2Z6QAG3"/>
<dbReference type="InterPro" id="IPR001878">
    <property type="entry name" value="Znf_CCHC"/>
</dbReference>
<feature type="region of interest" description="Disordered" evidence="3">
    <location>
        <begin position="560"/>
        <end position="665"/>
    </location>
</feature>
<dbReference type="Proteomes" id="UP000247702">
    <property type="component" value="Unassembled WGS sequence"/>
</dbReference>
<dbReference type="EMBL" id="BEXD01000402">
    <property type="protein sequence ID" value="GBB87163.1"/>
    <property type="molecule type" value="Genomic_DNA"/>
</dbReference>
<dbReference type="GO" id="GO:0008270">
    <property type="term" value="F:zinc ion binding"/>
    <property type="evidence" value="ECO:0007669"/>
    <property type="project" value="UniProtKB-KW"/>
</dbReference>
<feature type="region of interest" description="Disordered" evidence="3">
    <location>
        <begin position="500"/>
        <end position="527"/>
    </location>
</feature>
<dbReference type="PROSITE" id="PS50158">
    <property type="entry name" value="ZF_CCHC"/>
    <property type="match status" value="1"/>
</dbReference>
<dbReference type="Proteomes" id="UP000615446">
    <property type="component" value="Unassembled WGS sequence"/>
</dbReference>
<feature type="region of interest" description="Disordered" evidence="3">
    <location>
        <begin position="47"/>
        <end position="72"/>
    </location>
</feature>
<name>A0A2Z6QAG3_9GLOM</name>
<feature type="compositionally biased region" description="Low complexity" evidence="3">
    <location>
        <begin position="334"/>
        <end position="352"/>
    </location>
</feature>
<dbReference type="OrthoDB" id="2420801at2759"/>
<gene>
    <name evidence="6" type="ORF">RCL2_001964200</name>
    <name evidence="5" type="ORF">RclHR1_01360034</name>
</gene>
<reference evidence="5 7" key="1">
    <citation type="submission" date="2017-11" db="EMBL/GenBank/DDBJ databases">
        <title>The genome of Rhizophagus clarus HR1 reveals common genetic basis of auxotrophy among arbuscular mycorrhizal fungi.</title>
        <authorList>
            <person name="Kobayashi Y."/>
        </authorList>
    </citation>
    <scope>NUCLEOTIDE SEQUENCE [LARGE SCALE GENOMIC DNA]</scope>
    <source>
        <strain evidence="5 7">HR1</strain>
    </source>
</reference>
<accession>A0A2Z6QAG3</accession>
<feature type="compositionally biased region" description="Low complexity" evidence="3">
    <location>
        <begin position="436"/>
        <end position="445"/>
    </location>
</feature>
<keyword evidence="1" id="KW-0479">Metal-binding</keyword>
<dbReference type="EMBL" id="BLAL01000218">
    <property type="protein sequence ID" value="GES92884.1"/>
    <property type="molecule type" value="Genomic_DNA"/>
</dbReference>
<evidence type="ECO:0000256" key="3">
    <source>
        <dbReference type="SAM" id="MobiDB-lite"/>
    </source>
</evidence>
<feature type="region of interest" description="Disordered" evidence="3">
    <location>
        <begin position="334"/>
        <end position="445"/>
    </location>
</feature>
<keyword evidence="1" id="KW-0862">Zinc</keyword>
<comment type="caution">
    <text evidence="5">The sequence shown here is derived from an EMBL/GenBank/DDBJ whole genome shotgun (WGS) entry which is preliminary data.</text>
</comment>
<protein>
    <recommendedName>
        <fullName evidence="4">CCHC-type domain-containing protein</fullName>
    </recommendedName>
</protein>
<dbReference type="AlphaFoldDB" id="A0A2Z6QAG3"/>
<evidence type="ECO:0000256" key="1">
    <source>
        <dbReference type="PROSITE-ProRule" id="PRU00047"/>
    </source>
</evidence>
<reference evidence="6" key="2">
    <citation type="submission" date="2019-10" db="EMBL/GenBank/DDBJ databases">
        <title>Conservation and host-specific expression of non-tandemly repeated heterogenous ribosome RNA gene in arbuscular mycorrhizal fungi.</title>
        <authorList>
            <person name="Maeda T."/>
            <person name="Kobayashi Y."/>
            <person name="Nakagawa T."/>
            <person name="Ezawa T."/>
            <person name="Yamaguchi K."/>
            <person name="Bino T."/>
            <person name="Nishimoto Y."/>
            <person name="Shigenobu S."/>
            <person name="Kawaguchi M."/>
        </authorList>
    </citation>
    <scope>NUCLEOTIDE SEQUENCE</scope>
    <source>
        <strain evidence="6">HR1</strain>
    </source>
</reference>
<keyword evidence="7" id="KW-1185">Reference proteome</keyword>
<sequence>MTMDCHHCGNFGHKKYECTSKCRVGCKWCDKPPSRRQISHRSNIEVQRQHSSVNIQRNQGSTSINNGQLSLPPQYSQNTNDVRFNYNGSSQGHLQQNVTGSVGNVGSVQQHVSNNNIQQQISGNLGNLGNLHHHIAMQHVQVNGGANIQSTISQPTNMNNALFDPSLRPLLQTLENALLQQLSHQQQQQQQQQHQQQQQQQAQVQAQAQHLNHTNIYGLQSSNQQTQALLNTDYLQRLQPTQYLIQQLLNASINNANVNNTGVNIANVNNTNVNNANVNVANVNNNVANVNNSNANTSNINTSNINIINNSDVNVSNAESQAASALVSHIITSQQPPQLPQLHHQTSRSQTPQPQPLPQPLQLHQPQPQTSQVQPSQVQPLPPQLQPPPPQPPQPPQPQLPQLPPQPPQPQLIQSQLPQLPQLSHAPQPLHPPQPQISQPLVPQTVPTVSTVSTVSTWNNNQVHVQELQQADQKLQSGEENKTNVTSSVIPTTTATTSIKKEEGSDSHLVVERQKTPHQEEKTTEQQTRNIGETNVEILAKLKVLKDKIEKGLHPTIKPKAYNQQIADEERQQIQKGAERDSRQNNSRYKENGRQNHFSRGIRGRSPAVEYRSPTIYHRSRRSRSPYRYDKDGIISDYRRYQRNRSRSTSLRRDVRGPNDYSARSVSPGRFRNTEYDERYYYRNSGQEFRDKYMPRGMSMSFYEESRHGGHGERYERTFVRSRSPIGYPGCRRQNGQNGWYEEQYERERSGYEFRDPEFSVRRRQTRW</sequence>
<feature type="compositionally biased region" description="Low complexity" evidence="3">
    <location>
        <begin position="360"/>
        <end position="379"/>
    </location>
</feature>
<feature type="compositionally biased region" description="Basic and acidic residues" evidence="3">
    <location>
        <begin position="627"/>
        <end position="640"/>
    </location>
</feature>
<organism evidence="5 7">
    <name type="scientific">Rhizophagus clarus</name>
    <dbReference type="NCBI Taxonomy" id="94130"/>
    <lineage>
        <taxon>Eukaryota</taxon>
        <taxon>Fungi</taxon>
        <taxon>Fungi incertae sedis</taxon>
        <taxon>Mucoromycota</taxon>
        <taxon>Glomeromycotina</taxon>
        <taxon>Glomeromycetes</taxon>
        <taxon>Glomerales</taxon>
        <taxon>Glomeraceae</taxon>
        <taxon>Rhizophagus</taxon>
    </lineage>
</organism>
<keyword evidence="2" id="KW-0175">Coiled coil</keyword>
<dbReference type="GO" id="GO:0003676">
    <property type="term" value="F:nucleic acid binding"/>
    <property type="evidence" value="ECO:0007669"/>
    <property type="project" value="InterPro"/>
</dbReference>
<feature type="compositionally biased region" description="Basic and acidic residues" evidence="3">
    <location>
        <begin position="568"/>
        <end position="594"/>
    </location>
</feature>
<evidence type="ECO:0000313" key="6">
    <source>
        <dbReference type="EMBL" id="GES92884.1"/>
    </source>
</evidence>
<feature type="coiled-coil region" evidence="2">
    <location>
        <begin position="179"/>
        <end position="207"/>
    </location>
</feature>
<evidence type="ECO:0000259" key="4">
    <source>
        <dbReference type="PROSITE" id="PS50158"/>
    </source>
</evidence>
<keyword evidence="1" id="KW-0863">Zinc-finger</keyword>
<evidence type="ECO:0000256" key="2">
    <source>
        <dbReference type="SAM" id="Coils"/>
    </source>
</evidence>
<feature type="domain" description="CCHC-type" evidence="4">
    <location>
        <begin position="5"/>
        <end position="20"/>
    </location>
</feature>
<feature type="compositionally biased region" description="Basic and acidic residues" evidence="3">
    <location>
        <begin position="500"/>
        <end position="524"/>
    </location>
</feature>